<dbReference type="InterPro" id="IPR016163">
    <property type="entry name" value="Ald_DH_C"/>
</dbReference>
<dbReference type="InterPro" id="IPR015590">
    <property type="entry name" value="Aldehyde_DH_dom"/>
</dbReference>
<protein>
    <submittedName>
        <fullName evidence="4">Aldehyde dehydrogenase family protein</fullName>
    </submittedName>
</protein>
<sequence>MKDLTKLYINGHWVESQSKATLDVINPSNESIIATVVCASVDDVNLAVAAAKNAFNNWSLTPAAQRSKIISNIAACMEERKAELITAISQTMGCPEHIASWLQVEGAIYAMELFAEHTGITEQVEKSDKCIIVKEAIGVCGFINPWNFPLHQFVGKVGAALAAGCTMIVKPSEQTPWVDFIMAEILDKCGVPKGVFNLVPGTGPVVGAELCTHPNVDMVSFTGSTAAGIKVAQAAAPTVKRVTQELGGKSALIITEGADLHAAVSYGVEDVMLNSGQSCNTLSRMLVPESLYQQAIKFAKETADNLVVGMGEDAFLGPLSSKPHQQKVLQYIQIGLDEGARLVCGGVDNPDSLTTGYYVKPTVFADVSNDMRIAQEEIFGPVLCMIPYRTLDSAIEIANDSPFGLSSAVFAQDDATAIAIARKIRSGQCMINGGEFNYHAPFGGYKQSGNGREFTATGVEEFLETKAIITCT</sequence>
<dbReference type="PANTHER" id="PTHR42804">
    <property type="entry name" value="ALDEHYDE DEHYDROGENASE"/>
    <property type="match status" value="1"/>
</dbReference>
<keyword evidence="2" id="KW-0560">Oxidoreductase</keyword>
<proteinExistence type="inferred from homology"/>
<evidence type="ECO:0000256" key="1">
    <source>
        <dbReference type="ARBA" id="ARBA00009986"/>
    </source>
</evidence>
<dbReference type="Gene3D" id="3.40.605.10">
    <property type="entry name" value="Aldehyde Dehydrogenase, Chain A, domain 1"/>
    <property type="match status" value="1"/>
</dbReference>
<dbReference type="InterPro" id="IPR016162">
    <property type="entry name" value="Ald_DH_N"/>
</dbReference>
<accession>A0ABY9TTI7</accession>
<evidence type="ECO:0000256" key="2">
    <source>
        <dbReference type="ARBA" id="ARBA00023002"/>
    </source>
</evidence>
<dbReference type="RefSeq" id="WP_348391195.1">
    <property type="nucleotide sequence ID" value="NZ_CP134145.1"/>
</dbReference>
<name>A0ABY9TTI7_9GAMM</name>
<evidence type="ECO:0000313" key="5">
    <source>
        <dbReference type="Proteomes" id="UP001258994"/>
    </source>
</evidence>
<keyword evidence="5" id="KW-1185">Reference proteome</keyword>
<dbReference type="Gene3D" id="3.40.309.10">
    <property type="entry name" value="Aldehyde Dehydrogenase, Chain A, domain 2"/>
    <property type="match status" value="1"/>
</dbReference>
<evidence type="ECO:0000313" key="4">
    <source>
        <dbReference type="EMBL" id="WNC72075.1"/>
    </source>
</evidence>
<dbReference type="CDD" id="cd07138">
    <property type="entry name" value="ALDH_CddD_SSP0762"/>
    <property type="match status" value="1"/>
</dbReference>
<comment type="similarity">
    <text evidence="1">Belongs to the aldehyde dehydrogenase family.</text>
</comment>
<reference evidence="5" key="1">
    <citation type="submission" date="2023-09" db="EMBL/GenBank/DDBJ databases">
        <authorList>
            <person name="Li S."/>
            <person name="Li X."/>
            <person name="Zhang C."/>
            <person name="Zhao Z."/>
        </authorList>
    </citation>
    <scope>NUCLEOTIDE SEQUENCE [LARGE SCALE GENOMIC DNA]</scope>
    <source>
        <strain evidence="5">SQ149</strain>
    </source>
</reference>
<dbReference type="Proteomes" id="UP001258994">
    <property type="component" value="Chromosome"/>
</dbReference>
<dbReference type="PANTHER" id="PTHR42804:SF1">
    <property type="entry name" value="ALDEHYDE DEHYDROGENASE-RELATED"/>
    <property type="match status" value="1"/>
</dbReference>
<evidence type="ECO:0000259" key="3">
    <source>
        <dbReference type="Pfam" id="PF00171"/>
    </source>
</evidence>
<dbReference type="Pfam" id="PF00171">
    <property type="entry name" value="Aldedh"/>
    <property type="match status" value="1"/>
</dbReference>
<dbReference type="SUPFAM" id="SSF53720">
    <property type="entry name" value="ALDH-like"/>
    <property type="match status" value="1"/>
</dbReference>
<dbReference type="EMBL" id="CP134145">
    <property type="protein sequence ID" value="WNC72075.1"/>
    <property type="molecule type" value="Genomic_DNA"/>
</dbReference>
<dbReference type="InterPro" id="IPR016161">
    <property type="entry name" value="Ald_DH/histidinol_DH"/>
</dbReference>
<gene>
    <name evidence="4" type="ORF">RGQ13_18440</name>
</gene>
<organism evidence="4 5">
    <name type="scientific">Thalassotalea psychrophila</name>
    <dbReference type="NCBI Taxonomy" id="3065647"/>
    <lineage>
        <taxon>Bacteria</taxon>
        <taxon>Pseudomonadati</taxon>
        <taxon>Pseudomonadota</taxon>
        <taxon>Gammaproteobacteria</taxon>
        <taxon>Alteromonadales</taxon>
        <taxon>Colwelliaceae</taxon>
        <taxon>Thalassotalea</taxon>
    </lineage>
</organism>
<feature type="domain" description="Aldehyde dehydrogenase" evidence="3">
    <location>
        <begin position="13"/>
        <end position="468"/>
    </location>
</feature>